<reference evidence="1" key="1">
    <citation type="submission" date="2022-07" db="EMBL/GenBank/DDBJ databases">
        <title>Phylogenomic reconstructions and comparative analyses of Kickxellomycotina fungi.</title>
        <authorList>
            <person name="Reynolds N.K."/>
            <person name="Stajich J.E."/>
            <person name="Barry K."/>
            <person name="Grigoriev I.V."/>
            <person name="Crous P."/>
            <person name="Smith M.E."/>
        </authorList>
    </citation>
    <scope>NUCLEOTIDE SEQUENCE</scope>
    <source>
        <strain evidence="1">NRRL 5244</strain>
    </source>
</reference>
<proteinExistence type="predicted"/>
<dbReference type="Proteomes" id="UP001150603">
    <property type="component" value="Unassembled WGS sequence"/>
</dbReference>
<dbReference type="EMBL" id="JANBPW010003350">
    <property type="protein sequence ID" value="KAJ1937921.1"/>
    <property type="molecule type" value="Genomic_DNA"/>
</dbReference>
<keyword evidence="2" id="KW-1185">Reference proteome</keyword>
<comment type="caution">
    <text evidence="1">The sequence shown here is derived from an EMBL/GenBank/DDBJ whole genome shotgun (WGS) entry which is preliminary data.</text>
</comment>
<sequence>MGKSSKKEHRSSKHGSKKAVDDVVKKVKDKSLKKGKKDKSLKKEKDKKDKKDHKKSEKEDTPKTETPATSAGWNNWAAADFGDDARKQKFLKFMGIKKAEPTETATSQSSPFESALTKGGATKIQGELEKQFNAGLAMRQQTQKGFRGGLGF</sequence>
<protein>
    <submittedName>
        <fullName evidence="1">Uncharacterized protein</fullName>
    </submittedName>
</protein>
<gene>
    <name evidence="1" type="ORF">FBU59_004608</name>
</gene>
<accession>A0ACC1J590</accession>
<evidence type="ECO:0000313" key="1">
    <source>
        <dbReference type="EMBL" id="KAJ1937921.1"/>
    </source>
</evidence>
<evidence type="ECO:0000313" key="2">
    <source>
        <dbReference type="Proteomes" id="UP001150603"/>
    </source>
</evidence>
<organism evidence="1 2">
    <name type="scientific">Linderina macrospora</name>
    <dbReference type="NCBI Taxonomy" id="4868"/>
    <lineage>
        <taxon>Eukaryota</taxon>
        <taxon>Fungi</taxon>
        <taxon>Fungi incertae sedis</taxon>
        <taxon>Zoopagomycota</taxon>
        <taxon>Kickxellomycotina</taxon>
        <taxon>Kickxellomycetes</taxon>
        <taxon>Kickxellales</taxon>
        <taxon>Kickxellaceae</taxon>
        <taxon>Linderina</taxon>
    </lineage>
</organism>
<name>A0ACC1J590_9FUNG</name>